<feature type="transmembrane region" description="Helical" evidence="1">
    <location>
        <begin position="64"/>
        <end position="82"/>
    </location>
</feature>
<evidence type="ECO:0000313" key="2">
    <source>
        <dbReference type="EMBL" id="WAS97912.1"/>
    </source>
</evidence>
<feature type="transmembrane region" description="Helical" evidence="1">
    <location>
        <begin position="140"/>
        <end position="161"/>
    </location>
</feature>
<evidence type="ECO:0000313" key="3">
    <source>
        <dbReference type="Proteomes" id="UP001164459"/>
    </source>
</evidence>
<keyword evidence="1" id="KW-0812">Transmembrane</keyword>
<sequence length="164" mass="18081">MRGGLVMDPQLLQSSIRRSSVTAIYSLRAAFYTAFFGGPFAAILIHRRNAELLGRLDRDRGVHIAALVLALAFYVAGAYVAVHPEVLAGLPPELKPAQFVRYTSRLVALLIWAGLYFRMRDEYRAARLQDAHLPGWREGLMWVLVGGVASVATVMALAVIFKAL</sequence>
<feature type="transmembrane region" description="Helical" evidence="1">
    <location>
        <begin position="20"/>
        <end position="44"/>
    </location>
</feature>
<dbReference type="EMBL" id="CP114040">
    <property type="protein sequence ID" value="WAS97912.1"/>
    <property type="molecule type" value="Genomic_DNA"/>
</dbReference>
<dbReference type="RefSeq" id="WP_269040278.1">
    <property type="nucleotide sequence ID" value="NZ_CP114040.1"/>
</dbReference>
<dbReference type="Proteomes" id="UP001164459">
    <property type="component" value="Chromosome"/>
</dbReference>
<protein>
    <recommendedName>
        <fullName evidence="4">DUF4149 domain-containing protein</fullName>
    </recommendedName>
</protein>
<reference evidence="2" key="1">
    <citation type="submission" date="2022-11" db="EMBL/GenBank/DDBJ databases">
        <title>Minimal conservation of predation-associated metabolite biosynthetic gene clusters underscores biosynthetic potential of Myxococcota including descriptions for ten novel species: Archangium lansinium sp. nov., Myxococcus landrumus sp. nov., Nannocystis bai.</title>
        <authorList>
            <person name="Ahearne A."/>
            <person name="Stevens C."/>
            <person name="Dowd S."/>
        </authorList>
    </citation>
    <scope>NUCLEOTIDE SEQUENCE</scope>
    <source>
        <strain evidence="2">Fl3</strain>
    </source>
</reference>
<gene>
    <name evidence="2" type="ORF">O0S08_17360</name>
</gene>
<keyword evidence="3" id="KW-1185">Reference proteome</keyword>
<feature type="transmembrane region" description="Helical" evidence="1">
    <location>
        <begin position="102"/>
        <end position="119"/>
    </location>
</feature>
<proteinExistence type="predicted"/>
<organism evidence="2 3">
    <name type="scientific">Nannocystis punicea</name>
    <dbReference type="NCBI Taxonomy" id="2995304"/>
    <lineage>
        <taxon>Bacteria</taxon>
        <taxon>Pseudomonadati</taxon>
        <taxon>Myxococcota</taxon>
        <taxon>Polyangia</taxon>
        <taxon>Nannocystales</taxon>
        <taxon>Nannocystaceae</taxon>
        <taxon>Nannocystis</taxon>
    </lineage>
</organism>
<keyword evidence="1" id="KW-1133">Transmembrane helix</keyword>
<keyword evidence="1" id="KW-0472">Membrane</keyword>
<evidence type="ECO:0008006" key="4">
    <source>
        <dbReference type="Google" id="ProtNLM"/>
    </source>
</evidence>
<evidence type="ECO:0000256" key="1">
    <source>
        <dbReference type="SAM" id="Phobius"/>
    </source>
</evidence>
<accession>A0ABY7HF61</accession>
<name>A0ABY7HF61_9BACT</name>